<gene>
    <name evidence="7" type="ORF">BECKFM1743A_GA0114220_106841</name>
    <name evidence="8" type="ORF">BECKFM1743B_GA0114221_107031</name>
    <name evidence="6" type="ORF">BECKFM1743C_GA0114222_1003410</name>
</gene>
<dbReference type="EMBL" id="CAADFL010000703">
    <property type="protein sequence ID" value="VFK20514.1"/>
    <property type="molecule type" value="Genomic_DNA"/>
</dbReference>
<evidence type="ECO:0000256" key="4">
    <source>
        <dbReference type="ARBA" id="ARBA00022490"/>
    </source>
</evidence>
<dbReference type="PANTHER" id="PTHR39585">
    <property type="entry name" value="FAD ASSEMBLY FACTOR SDHE"/>
    <property type="match status" value="1"/>
</dbReference>
<evidence type="ECO:0000313" key="8">
    <source>
        <dbReference type="EMBL" id="VFK20514.1"/>
    </source>
</evidence>
<dbReference type="AlphaFoldDB" id="A0A450WU27"/>
<evidence type="ECO:0000256" key="3">
    <source>
        <dbReference type="ARBA" id="ARBA00019418"/>
    </source>
</evidence>
<evidence type="ECO:0000313" key="6">
    <source>
        <dbReference type="EMBL" id="VFJ46080.1"/>
    </source>
</evidence>
<organism evidence="8">
    <name type="scientific">Candidatus Kentrum sp. FM</name>
    <dbReference type="NCBI Taxonomy" id="2126340"/>
    <lineage>
        <taxon>Bacteria</taxon>
        <taxon>Pseudomonadati</taxon>
        <taxon>Pseudomonadota</taxon>
        <taxon>Gammaproteobacteria</taxon>
        <taxon>Candidatus Kentrum</taxon>
    </lineage>
</organism>
<protein>
    <recommendedName>
        <fullName evidence="3">FAD assembly factor SdhE</fullName>
    </recommendedName>
</protein>
<sequence length="89" mass="10603">MGQLAAYDLAKQMCKYAKLKWHCRRGMRELDLLLERFLESQYDALTDSDKERFSQLLEEPNGRLVGWILEGGEPDVEYREFVSRIRAYR</sequence>
<dbReference type="PANTHER" id="PTHR39585:SF1">
    <property type="entry name" value="FAD ASSEMBLY FACTOR SDHE"/>
    <property type="match status" value="1"/>
</dbReference>
<comment type="similarity">
    <text evidence="2">Belongs to the SdhE FAD assembly factor family.</text>
</comment>
<dbReference type="SUPFAM" id="SSF109910">
    <property type="entry name" value="YgfY-like"/>
    <property type="match status" value="1"/>
</dbReference>
<keyword evidence="4" id="KW-0963">Cytoplasm</keyword>
<dbReference type="Gene3D" id="1.10.150.250">
    <property type="entry name" value="Flavinator of succinate dehydrogenase"/>
    <property type="match status" value="1"/>
</dbReference>
<keyword evidence="5" id="KW-0143">Chaperone</keyword>
<proteinExistence type="inferred from homology"/>
<dbReference type="InterPro" id="IPR005631">
    <property type="entry name" value="SDH"/>
</dbReference>
<evidence type="ECO:0000313" key="7">
    <source>
        <dbReference type="EMBL" id="VFJ73024.1"/>
    </source>
</evidence>
<accession>A0A450WU27</accession>
<dbReference type="GO" id="GO:0005737">
    <property type="term" value="C:cytoplasm"/>
    <property type="evidence" value="ECO:0007669"/>
    <property type="project" value="UniProtKB-SubCell"/>
</dbReference>
<comment type="subcellular location">
    <subcellularLocation>
        <location evidence="1">Cytoplasm</location>
    </subcellularLocation>
</comment>
<dbReference type="InterPro" id="IPR050531">
    <property type="entry name" value="SdhE_FAD_assembly_factor"/>
</dbReference>
<name>A0A450WU27_9GAMM</name>
<evidence type="ECO:0000256" key="5">
    <source>
        <dbReference type="ARBA" id="ARBA00023186"/>
    </source>
</evidence>
<evidence type="ECO:0000256" key="1">
    <source>
        <dbReference type="ARBA" id="ARBA00004496"/>
    </source>
</evidence>
<dbReference type="Pfam" id="PF03937">
    <property type="entry name" value="Sdh5"/>
    <property type="match status" value="1"/>
</dbReference>
<dbReference type="EMBL" id="CAADFA010000034">
    <property type="protein sequence ID" value="VFJ46080.1"/>
    <property type="molecule type" value="Genomic_DNA"/>
</dbReference>
<dbReference type="InterPro" id="IPR036714">
    <property type="entry name" value="SDH_sf"/>
</dbReference>
<dbReference type="GO" id="GO:0006105">
    <property type="term" value="P:succinate metabolic process"/>
    <property type="evidence" value="ECO:0007669"/>
    <property type="project" value="TreeGrafter"/>
</dbReference>
<dbReference type="EMBL" id="CAADEZ010000684">
    <property type="protein sequence ID" value="VFJ73024.1"/>
    <property type="molecule type" value="Genomic_DNA"/>
</dbReference>
<reference evidence="8" key="1">
    <citation type="submission" date="2019-02" db="EMBL/GenBank/DDBJ databases">
        <authorList>
            <person name="Gruber-Vodicka R. H."/>
            <person name="Seah K. B. B."/>
        </authorList>
    </citation>
    <scope>NUCLEOTIDE SEQUENCE</scope>
    <source>
        <strain evidence="7">BECK_BZ163</strain>
        <strain evidence="8">BECK_BZ164</strain>
        <strain evidence="6">BECK_BZ165</strain>
    </source>
</reference>
<evidence type="ECO:0000256" key="2">
    <source>
        <dbReference type="ARBA" id="ARBA00008571"/>
    </source>
</evidence>